<dbReference type="RefSeq" id="WP_374219079.1">
    <property type="nucleotide sequence ID" value="NZ_JAXOVW010000076.1"/>
</dbReference>
<protein>
    <submittedName>
        <fullName evidence="1">Uncharacterized protein</fullName>
    </submittedName>
</protein>
<evidence type="ECO:0000313" key="1">
    <source>
        <dbReference type="EMBL" id="MDZ5609663.1"/>
    </source>
</evidence>
<accession>A0ABU5K1Y1</accession>
<proteinExistence type="predicted"/>
<reference evidence="2" key="1">
    <citation type="submission" date="2023-11" db="EMBL/GenBank/DDBJ databases">
        <title>Genome Sequence of Bacillus pseudomycoides stain BUPM19.</title>
        <authorList>
            <person name="Farhat A."/>
        </authorList>
    </citation>
    <scope>NUCLEOTIDE SEQUENCE [LARGE SCALE GENOMIC DNA]</scope>
    <source>
        <strain evidence="2">BUPM19</strain>
    </source>
</reference>
<organism evidence="1 2">
    <name type="scientific">Bacillus bingmayongensis</name>
    <dbReference type="NCBI Taxonomy" id="1150157"/>
    <lineage>
        <taxon>Bacteria</taxon>
        <taxon>Bacillati</taxon>
        <taxon>Bacillota</taxon>
        <taxon>Bacilli</taxon>
        <taxon>Bacillales</taxon>
        <taxon>Bacillaceae</taxon>
        <taxon>Bacillus</taxon>
    </lineage>
</organism>
<name>A0ABU5K1Y1_9BACI</name>
<dbReference type="EMBL" id="JAXOVW010000076">
    <property type="protein sequence ID" value="MDZ5609663.1"/>
    <property type="molecule type" value="Genomic_DNA"/>
</dbReference>
<gene>
    <name evidence="1" type="ORF">U2I54_22035</name>
</gene>
<dbReference type="Proteomes" id="UP001291930">
    <property type="component" value="Unassembled WGS sequence"/>
</dbReference>
<comment type="caution">
    <text evidence="1">The sequence shown here is derived from an EMBL/GenBank/DDBJ whole genome shotgun (WGS) entry which is preliminary data.</text>
</comment>
<keyword evidence="2" id="KW-1185">Reference proteome</keyword>
<evidence type="ECO:0000313" key="2">
    <source>
        <dbReference type="Proteomes" id="UP001291930"/>
    </source>
</evidence>
<sequence length="54" mass="6404">MIIDLTAEREKRKQPIKQLEVKKVPIVERIHEVDGELKFEVSGYKETPVKWLDN</sequence>